<evidence type="ECO:0000256" key="9">
    <source>
        <dbReference type="ARBA" id="ARBA00023136"/>
    </source>
</evidence>
<feature type="transmembrane region" description="Helical" evidence="10">
    <location>
        <begin position="434"/>
        <end position="456"/>
    </location>
</feature>
<keyword evidence="3 10" id="KW-0813">Transport</keyword>
<dbReference type="Gene3D" id="1.20.1250.20">
    <property type="entry name" value="MFS general substrate transporter like domains"/>
    <property type="match status" value="1"/>
</dbReference>
<evidence type="ECO:0000313" key="11">
    <source>
        <dbReference type="EMBL" id="KAF5364724.1"/>
    </source>
</evidence>
<comment type="caution">
    <text evidence="11">The sequence shown here is derived from an EMBL/GenBank/DDBJ whole genome shotgun (WGS) entry which is preliminary data.</text>
</comment>
<feature type="transmembrane region" description="Helical" evidence="10">
    <location>
        <begin position="257"/>
        <end position="281"/>
    </location>
</feature>
<reference evidence="11 12" key="1">
    <citation type="journal article" date="2020" name="ISME J.">
        <title>Uncovering the hidden diversity of litter-decomposition mechanisms in mushroom-forming fungi.</title>
        <authorList>
            <person name="Floudas D."/>
            <person name="Bentzer J."/>
            <person name="Ahren D."/>
            <person name="Johansson T."/>
            <person name="Persson P."/>
            <person name="Tunlid A."/>
        </authorList>
    </citation>
    <scope>NUCLEOTIDE SEQUENCE [LARGE SCALE GENOMIC DNA]</scope>
    <source>
        <strain evidence="11 12">CBS 406.79</strain>
    </source>
</reference>
<evidence type="ECO:0000256" key="7">
    <source>
        <dbReference type="ARBA" id="ARBA00022989"/>
    </source>
</evidence>
<keyword evidence="7 10" id="KW-1133">Transmembrane helix</keyword>
<protein>
    <recommendedName>
        <fullName evidence="10">Autophagy-related protein</fullName>
    </recommendedName>
</protein>
<dbReference type="Pfam" id="PF11700">
    <property type="entry name" value="ATG22"/>
    <property type="match status" value="1"/>
</dbReference>
<dbReference type="SUPFAM" id="SSF103473">
    <property type="entry name" value="MFS general substrate transporter"/>
    <property type="match status" value="2"/>
</dbReference>
<keyword evidence="5 10" id="KW-0812">Transmembrane</keyword>
<dbReference type="PANTHER" id="PTHR23519">
    <property type="entry name" value="AUTOPHAGY-RELATED PROTEIN 22"/>
    <property type="match status" value="1"/>
</dbReference>
<evidence type="ECO:0000256" key="3">
    <source>
        <dbReference type="ARBA" id="ARBA00022448"/>
    </source>
</evidence>
<evidence type="ECO:0000313" key="12">
    <source>
        <dbReference type="Proteomes" id="UP000518752"/>
    </source>
</evidence>
<organism evidence="11 12">
    <name type="scientific">Collybiopsis confluens</name>
    <dbReference type="NCBI Taxonomy" id="2823264"/>
    <lineage>
        <taxon>Eukaryota</taxon>
        <taxon>Fungi</taxon>
        <taxon>Dikarya</taxon>
        <taxon>Basidiomycota</taxon>
        <taxon>Agaricomycotina</taxon>
        <taxon>Agaricomycetes</taxon>
        <taxon>Agaricomycetidae</taxon>
        <taxon>Agaricales</taxon>
        <taxon>Marasmiineae</taxon>
        <taxon>Omphalotaceae</taxon>
        <taxon>Collybiopsis</taxon>
    </lineage>
</organism>
<dbReference type="InterPro" id="IPR044738">
    <property type="entry name" value="Atg22"/>
</dbReference>
<keyword evidence="8 10" id="KW-0072">Autophagy</keyword>
<dbReference type="InterPro" id="IPR024671">
    <property type="entry name" value="Atg22-like"/>
</dbReference>
<evidence type="ECO:0000256" key="10">
    <source>
        <dbReference type="RuleBase" id="RU363073"/>
    </source>
</evidence>
<dbReference type="EMBL" id="JAACJN010000182">
    <property type="protein sequence ID" value="KAF5364724.1"/>
    <property type="molecule type" value="Genomic_DNA"/>
</dbReference>
<feature type="transmembrane region" description="Helical" evidence="10">
    <location>
        <begin position="404"/>
        <end position="422"/>
    </location>
</feature>
<evidence type="ECO:0000256" key="2">
    <source>
        <dbReference type="ARBA" id="ARBA00006978"/>
    </source>
</evidence>
<sequence length="619" mass="67403">MDSSARRHLLGWLSYAFASEVFVIVSLTLFLPIALEQYARDNGYLDPERVQKCSAGGGRCALRVVSLFWIDTASFSLYTFSLSVLLQAITVISVGNIADRPKYRKPLLLCCAAVGSVAAMLFLLVPSDSVLWGLCAVLAIVANVSFGTSVVAMNAYLPFLAKENLEVKAKWQAYMATREGEGGENDETPDSLPLVTEAYSAYTTYLSQTTSRLSSLGIALGYGAGIFMLIVALLVVALTGGAVAKSSDGVTAASTTFSLRLVIGLSGLWWAVFTIPAAIWLPDGHELERVRVEQEAGVEERDLTNMDLEEAGEEHLLLGNAADVEGGRNSGGRNSKNPPLSMSREVRLAWSSLFLLLRPSQMKSLRETFRFLAAWFLLSDAFTTLTSTSILFAKTSLGMPPDSLIFLGIIVPCMGIMGSLSWNRLQRNYQWSNLRVLVTLVIMAGGVPIYGCLGFIPFFKKWAFGGLTTPGEMYVLAIYFGFVLGAFQSYARSLYAGIVPPGEEARWFGLFSITDKSSSFLGPLLVAIISDLTSNIRYSFFFLLVMFWLALPILGGVDVFKGREDAENFKPVILPKPSFFVSSSTSFRSSGYGSTAIIHADFVCNFLRMASGRLGTILT</sequence>
<keyword evidence="9 10" id="KW-0472">Membrane</keyword>
<dbReference type="GO" id="GO:0006914">
    <property type="term" value="P:autophagy"/>
    <property type="evidence" value="ECO:0007669"/>
    <property type="project" value="UniProtKB-KW"/>
</dbReference>
<evidence type="ECO:0000256" key="1">
    <source>
        <dbReference type="ARBA" id="ARBA00004128"/>
    </source>
</evidence>
<name>A0A8H5GH53_9AGAR</name>
<evidence type="ECO:0000256" key="6">
    <source>
        <dbReference type="ARBA" id="ARBA00022970"/>
    </source>
</evidence>
<gene>
    <name evidence="11" type="ORF">D9757_012496</name>
</gene>
<feature type="transmembrane region" description="Helical" evidence="10">
    <location>
        <begin position="131"/>
        <end position="157"/>
    </location>
</feature>
<proteinExistence type="inferred from homology"/>
<dbReference type="PANTHER" id="PTHR23519:SF1">
    <property type="entry name" value="AUTOPHAGY-RELATED PROTEIN 22"/>
    <property type="match status" value="1"/>
</dbReference>
<evidence type="ECO:0000256" key="8">
    <source>
        <dbReference type="ARBA" id="ARBA00023006"/>
    </source>
</evidence>
<feature type="transmembrane region" description="Helical" evidence="10">
    <location>
        <begin position="216"/>
        <end position="237"/>
    </location>
</feature>
<feature type="transmembrane region" description="Helical" evidence="10">
    <location>
        <begin position="75"/>
        <end position="95"/>
    </location>
</feature>
<accession>A0A8H5GH53</accession>
<feature type="transmembrane region" description="Helical" evidence="10">
    <location>
        <begin position="12"/>
        <end position="35"/>
    </location>
</feature>
<keyword evidence="6 10" id="KW-0029">Amino-acid transport</keyword>
<comment type="function">
    <text evidence="10">Vacuolar effluxer which mediate the efflux of amino acids resulting from autophagic degradation. The release of autophagic amino acids allows the maintenance of protein synthesis and viability during nitrogen starvation.</text>
</comment>
<dbReference type="CDD" id="cd17483">
    <property type="entry name" value="MFS_Atg22_like"/>
    <property type="match status" value="1"/>
</dbReference>
<evidence type="ECO:0000256" key="4">
    <source>
        <dbReference type="ARBA" id="ARBA00022554"/>
    </source>
</evidence>
<dbReference type="AlphaFoldDB" id="A0A8H5GH53"/>
<dbReference type="InterPro" id="IPR050495">
    <property type="entry name" value="ATG22/LtaA_families"/>
</dbReference>
<dbReference type="InterPro" id="IPR036259">
    <property type="entry name" value="MFS_trans_sf"/>
</dbReference>
<evidence type="ECO:0000256" key="5">
    <source>
        <dbReference type="ARBA" id="ARBA00022692"/>
    </source>
</evidence>
<keyword evidence="4 10" id="KW-0926">Vacuole</keyword>
<dbReference type="GO" id="GO:0032974">
    <property type="term" value="P:amino acid transmembrane export from vacuole"/>
    <property type="evidence" value="ECO:0007669"/>
    <property type="project" value="InterPro"/>
</dbReference>
<feature type="transmembrane region" description="Helical" evidence="10">
    <location>
        <begin position="371"/>
        <end position="392"/>
    </location>
</feature>
<keyword evidence="12" id="KW-1185">Reference proteome</keyword>
<feature type="transmembrane region" description="Helical" evidence="10">
    <location>
        <begin position="476"/>
        <end position="495"/>
    </location>
</feature>
<feature type="transmembrane region" description="Helical" evidence="10">
    <location>
        <begin position="536"/>
        <end position="560"/>
    </location>
</feature>
<feature type="transmembrane region" description="Helical" evidence="10">
    <location>
        <begin position="107"/>
        <end position="125"/>
    </location>
</feature>
<comment type="similarity">
    <text evidence="2 10">Belongs to the ATG22 family.</text>
</comment>
<comment type="subcellular location">
    <subcellularLocation>
        <location evidence="1 10">Vacuole membrane</location>
        <topology evidence="1 10">Multi-pass membrane protein</topology>
    </subcellularLocation>
</comment>
<dbReference type="OrthoDB" id="192733at2759"/>
<dbReference type="Proteomes" id="UP000518752">
    <property type="component" value="Unassembled WGS sequence"/>
</dbReference>
<dbReference type="GO" id="GO:0005774">
    <property type="term" value="C:vacuolar membrane"/>
    <property type="evidence" value="ECO:0007669"/>
    <property type="project" value="UniProtKB-SubCell"/>
</dbReference>